<keyword evidence="4" id="KW-0391">Immunity</keyword>
<accession>A0A2M4AF43</accession>
<dbReference type="PANTHER" id="PTHR45828">
    <property type="entry name" value="CYTOCHROME B561/FERRIC REDUCTASE TRANSMEMBRANE"/>
    <property type="match status" value="1"/>
</dbReference>
<keyword evidence="6" id="KW-0732">Signal</keyword>
<evidence type="ECO:0000313" key="8">
    <source>
        <dbReference type="EMBL" id="MBW39406.1"/>
    </source>
</evidence>
<dbReference type="CDD" id="cd08544">
    <property type="entry name" value="Reeler"/>
    <property type="match status" value="1"/>
</dbReference>
<name>A0A2M4AF43_9DIPT</name>
<feature type="chain" id="PRO_5014947621" evidence="6">
    <location>
        <begin position="23"/>
        <end position="169"/>
    </location>
</feature>
<dbReference type="GO" id="GO:0042832">
    <property type="term" value="P:defense response to protozoan"/>
    <property type="evidence" value="ECO:0007669"/>
    <property type="project" value="UniProtKB-ARBA"/>
</dbReference>
<dbReference type="InterPro" id="IPR002861">
    <property type="entry name" value="Reeler_dom"/>
</dbReference>
<evidence type="ECO:0000256" key="6">
    <source>
        <dbReference type="SAM" id="SignalP"/>
    </source>
</evidence>
<dbReference type="EMBL" id="GGFK01006085">
    <property type="protein sequence ID" value="MBW39406.1"/>
    <property type="molecule type" value="Transcribed_RNA"/>
</dbReference>
<proteinExistence type="inferred from homology"/>
<keyword evidence="8" id="KW-0645">Protease</keyword>
<dbReference type="PANTHER" id="PTHR45828:SF33">
    <property type="entry name" value="DOMON DOMAIN-CONTAINING PROTEIN"/>
    <property type="match status" value="1"/>
</dbReference>
<dbReference type="GO" id="GO:0016020">
    <property type="term" value="C:membrane"/>
    <property type="evidence" value="ECO:0007669"/>
    <property type="project" value="TreeGrafter"/>
</dbReference>
<sequence length="169" mass="18397">MANRVAHFLCTLALLCISPVLGYPTGAPGSSCVDMTPVHGNNVAQEFPSPYEINLSKQELRAGETLTITVNGNTNDDIIKGLLCQVRVGETPVGSFDVPEDDEHLQVLDCNNSKASAITHRRAADASNTVSFDWIAPQGLKDQARVYCTIVKSFSVFWVKQPSELLTIY</sequence>
<feature type="signal peptide" evidence="6">
    <location>
        <begin position="1"/>
        <end position="22"/>
    </location>
</feature>
<dbReference type="InterPro" id="IPR051237">
    <property type="entry name" value="Ferric-chelate_Red/DefProt"/>
</dbReference>
<keyword evidence="8" id="KW-0378">Hydrolase</keyword>
<dbReference type="Pfam" id="PF02014">
    <property type="entry name" value="Reeler"/>
    <property type="match status" value="1"/>
</dbReference>
<dbReference type="GO" id="GO:0008233">
    <property type="term" value="F:peptidase activity"/>
    <property type="evidence" value="ECO:0007669"/>
    <property type="project" value="UniProtKB-KW"/>
</dbReference>
<dbReference type="AlphaFoldDB" id="A0A2M4AF43"/>
<keyword evidence="3" id="KW-0399">Innate immunity</keyword>
<organism evidence="8">
    <name type="scientific">Anopheles triannulatus</name>
    <dbReference type="NCBI Taxonomy" id="58253"/>
    <lineage>
        <taxon>Eukaryota</taxon>
        <taxon>Metazoa</taxon>
        <taxon>Ecdysozoa</taxon>
        <taxon>Arthropoda</taxon>
        <taxon>Hexapoda</taxon>
        <taxon>Insecta</taxon>
        <taxon>Pterygota</taxon>
        <taxon>Neoptera</taxon>
        <taxon>Endopterygota</taxon>
        <taxon>Diptera</taxon>
        <taxon>Nematocera</taxon>
        <taxon>Culicoidea</taxon>
        <taxon>Culicidae</taxon>
        <taxon>Anophelinae</taxon>
        <taxon>Anopheles</taxon>
    </lineage>
</organism>
<evidence type="ECO:0000256" key="3">
    <source>
        <dbReference type="ARBA" id="ARBA00022588"/>
    </source>
</evidence>
<dbReference type="PROSITE" id="PS51019">
    <property type="entry name" value="REELIN"/>
    <property type="match status" value="1"/>
</dbReference>
<evidence type="ECO:0000259" key="7">
    <source>
        <dbReference type="PROSITE" id="PS51019"/>
    </source>
</evidence>
<dbReference type="GO" id="GO:0042742">
    <property type="term" value="P:defense response to bacterium"/>
    <property type="evidence" value="ECO:0007669"/>
    <property type="project" value="UniProtKB-KW"/>
</dbReference>
<keyword evidence="2" id="KW-0929">Antimicrobial</keyword>
<evidence type="ECO:0000256" key="1">
    <source>
        <dbReference type="ARBA" id="ARBA00008501"/>
    </source>
</evidence>
<comment type="similarity">
    <text evidence="1">Belongs to the insect defense protein family.</text>
</comment>
<dbReference type="InterPro" id="IPR042307">
    <property type="entry name" value="Reeler_sf"/>
</dbReference>
<protein>
    <submittedName>
        <fullName evidence="8">Putative serine protease serine protease</fullName>
    </submittedName>
</protein>
<evidence type="ECO:0000256" key="5">
    <source>
        <dbReference type="ARBA" id="ARBA00023022"/>
    </source>
</evidence>
<evidence type="ECO:0000256" key="2">
    <source>
        <dbReference type="ARBA" id="ARBA00022529"/>
    </source>
</evidence>
<reference evidence="8" key="1">
    <citation type="submission" date="2018-01" db="EMBL/GenBank/DDBJ databases">
        <title>An insight into the sialome of Amazonian anophelines.</title>
        <authorList>
            <person name="Ribeiro J.M."/>
            <person name="Scarpassa V."/>
            <person name="Calvo E."/>
        </authorList>
    </citation>
    <scope>NUCLEOTIDE SEQUENCE</scope>
    <source>
        <tissue evidence="8">Salivary glands</tissue>
    </source>
</reference>
<dbReference type="GO" id="GO:0045087">
    <property type="term" value="P:innate immune response"/>
    <property type="evidence" value="ECO:0007669"/>
    <property type="project" value="UniProtKB-KW"/>
</dbReference>
<evidence type="ECO:0000256" key="4">
    <source>
        <dbReference type="ARBA" id="ARBA00022859"/>
    </source>
</evidence>
<dbReference type="FunFam" id="2.60.40.4060:FF:000003">
    <property type="entry name" value="Ferric chelate reductase 1"/>
    <property type="match status" value="1"/>
</dbReference>
<dbReference type="Gene3D" id="2.60.40.4060">
    <property type="entry name" value="Reeler domain"/>
    <property type="match status" value="1"/>
</dbReference>
<keyword evidence="5" id="KW-0044">Antibiotic</keyword>
<dbReference type="GO" id="GO:0006508">
    <property type="term" value="P:proteolysis"/>
    <property type="evidence" value="ECO:0007669"/>
    <property type="project" value="UniProtKB-KW"/>
</dbReference>
<feature type="domain" description="Reelin" evidence="7">
    <location>
        <begin position="17"/>
        <end position="169"/>
    </location>
</feature>